<proteinExistence type="predicted"/>
<feature type="region of interest" description="Disordered" evidence="1">
    <location>
        <begin position="1443"/>
        <end position="1462"/>
    </location>
</feature>
<feature type="domain" description="VWFA" evidence="2">
    <location>
        <begin position="569"/>
        <end position="737"/>
    </location>
</feature>
<dbReference type="InterPro" id="IPR036465">
    <property type="entry name" value="vWFA_dom_sf"/>
</dbReference>
<feature type="region of interest" description="Disordered" evidence="1">
    <location>
        <begin position="870"/>
        <end position="889"/>
    </location>
</feature>
<name>A0A504YNQ2_FASGI</name>
<feature type="region of interest" description="Disordered" evidence="1">
    <location>
        <begin position="771"/>
        <end position="852"/>
    </location>
</feature>
<dbReference type="PANTHER" id="PTHR46785:SF1">
    <property type="entry name" value="VON WILLEBRAND FACTOR A DOMAIN-CONTAINING PROTEIN 3B"/>
    <property type="match status" value="1"/>
</dbReference>
<evidence type="ECO:0000313" key="3">
    <source>
        <dbReference type="EMBL" id="TPP63662.1"/>
    </source>
</evidence>
<dbReference type="OrthoDB" id="10021393at2759"/>
<feature type="region of interest" description="Disordered" evidence="1">
    <location>
        <begin position="1487"/>
        <end position="1513"/>
    </location>
</feature>
<dbReference type="InterPro" id="IPR002035">
    <property type="entry name" value="VWF_A"/>
</dbReference>
<evidence type="ECO:0000313" key="4">
    <source>
        <dbReference type="Proteomes" id="UP000316759"/>
    </source>
</evidence>
<dbReference type="PANTHER" id="PTHR46785">
    <property type="entry name" value="VON WILLEBRAND FACTOR A DOMAIN-CONTAINING PROTEIN 3B"/>
    <property type="match status" value="1"/>
</dbReference>
<feature type="compositionally biased region" description="Polar residues" evidence="1">
    <location>
        <begin position="806"/>
        <end position="818"/>
    </location>
</feature>
<evidence type="ECO:0000256" key="1">
    <source>
        <dbReference type="SAM" id="MobiDB-lite"/>
    </source>
</evidence>
<sequence length="1628" mass="184966">MNVKRETIKDVPYQRNSNENSSTINAFESSHTCEVLPVKKSTNADDFDALIPDFPVADLSVSLLMSTDKWLSYYGLATSGLERKEIIRSIGFLVKEEYIPILGKFVKSTYAEGLFAQLNSGFAGKLYNITANIGHLKEIANRLSCSLERFKSRLGWLTSGSRNLFGVVQERSVVILLDNKTLSVEKYKRFNKAVKCFISDQIRQIAHFNLLRCQFSPDLFSPNLVTATSDSISRALSWVDGLDFLSKMETANTAECIYLINKQTWNHEAVYLVTDGSSSLGSPELLRKAVSSMKCALNVVVLNCPNTETLFYLQSLCNLTGGKFHSYIPNLRIPIYTAKHFDAVDQQAGLAVHFLECDICPRYWQQRADCMRLFEELEQARGTLKIIQQVLKDLEHVPDEVIKTDNKQTDWCTQPALTVNTCDIHGKLEEHMSSIEWLKRHGISAQRLDVFDVLSAVSFKHCDGVINLLKPPKEDGTNNRGSIHPENTDNSAVNLSVPVALVHPKLINARYCDGFVHVRWKDGSLVHVQVTPELYRSYERRVKGRLAAIRQRIDWLNRGSRELFGTIMEDEVYVLVDTSTSMVPHIDFVKQKLLMLLSEQLRHKNRINLVAFNSVVNAWSKHLVPTSSQNLEATATWIRSLTCGGSTNTFHALQFALADKMATGAYLLSDGRPDQDPRSILLSMQLQRPLPIHTASFNCSDQEANQFLKQLAQMTGGRFHYFTQAPRHPTDNDQWESEDLQLLRAEYRYGVDSLEKMALLRDECKRLGWKPTTSMPYTVSEPQPPSSRQRLGPKPARRHRRLSEFVDSNSHSNNQSSLCLGENGPSHDRPNSSSEPNSSVVSVSPEMRTRKPTRAISSTILHVLNPTLINSRRMKSEQPVSGDKAQTSSTRDDAYYSLLNALSRESADKSEDFVLLETKELLDRQAYRYDQAVKAELKEAQKAREAIKRTASEDMEPISIPNWIARYGLRAQELRLLDLLAPVAVPLRPTYIPVLKRYVTSEVLRQTMPLAVISKTKPSGTPKVRLVNPQAIDFPKYERQLGAALKRIEGKLVNIIEEFLDKKQQKRLRVCANLDGVPRWHNRLCWYQHREFILEAFRQSGWPFPSDELQCLTRELDKSDITENCRVIPEVNSASIFPVCIRLTAVIFLSYWYCRIAMLRTVMHLLFAYTISIIILGTRIPTCGTGNRRIDLIAAQTNNNAQPDSEPASMVDNQPFPSNTHYAGSTASTPTIPPSCLDKRLDQPCTCIHCRYMGTKHTRTLSPNSIRSPDPSVTELYGVKSYTLSPDVSQHDLLSDSVDVGSTQGRTTPTANELWAWDARYVLRQRPESPWLPSGRLSEQYVQDHTCYRCRKKKTPESPRKFRSPDRYPLCRTILKKRRHRHYRFLRSSMPNNRSSWPFEPGDKIPLLNPDEEHTCSYQKSEYVRTFRGSSLDNRRARSADFSSIRSNLQSGRSSHPVHLQQISRTSPVPISHISQVLSEGEQATLSTDLKMQRPVSPTHSEGRPKSKQKSPCTRELLLPVLNPPIGPSEDQVSQVLRRQCHQRVIAFNDADGIFYPGLIQKCVSAETSVIRFRHNGVLSEVPNQLTLPFSDMSHTQHLNHVFRRRDILKINPKFHKSLVNYIKAKRA</sequence>
<feature type="compositionally biased region" description="Polar residues" evidence="1">
    <location>
        <begin position="771"/>
        <end position="789"/>
    </location>
</feature>
<gene>
    <name evidence="3" type="ORF">FGIG_03103</name>
</gene>
<reference evidence="3 4" key="1">
    <citation type="submission" date="2019-04" db="EMBL/GenBank/DDBJ databases">
        <title>Annotation for the trematode Fasciola gigantica.</title>
        <authorList>
            <person name="Choi Y.-J."/>
        </authorList>
    </citation>
    <scope>NUCLEOTIDE SEQUENCE [LARGE SCALE GENOMIC DNA]</scope>
    <source>
        <strain evidence="3">Uganda_cow_1</strain>
    </source>
</reference>
<dbReference type="STRING" id="46835.A0A504YNQ2"/>
<feature type="compositionally biased region" description="Polar residues" evidence="1">
    <location>
        <begin position="1443"/>
        <end position="1454"/>
    </location>
</feature>
<dbReference type="Pfam" id="PF13768">
    <property type="entry name" value="VWA_3"/>
    <property type="match status" value="2"/>
</dbReference>
<dbReference type="EMBL" id="SUNJ01005379">
    <property type="protein sequence ID" value="TPP63662.1"/>
    <property type="molecule type" value="Genomic_DNA"/>
</dbReference>
<dbReference type="Proteomes" id="UP000316759">
    <property type="component" value="Unassembled WGS sequence"/>
</dbReference>
<comment type="caution">
    <text evidence="3">The sequence shown here is derived from an EMBL/GenBank/DDBJ whole genome shotgun (WGS) entry which is preliminary data.</text>
</comment>
<protein>
    <submittedName>
        <fullName evidence="3">von Willebrand factor A domain-containing protein 3B</fullName>
    </submittedName>
</protein>
<keyword evidence="4" id="KW-1185">Reference proteome</keyword>
<dbReference type="SUPFAM" id="SSF53300">
    <property type="entry name" value="vWA-like"/>
    <property type="match status" value="1"/>
</dbReference>
<dbReference type="SMART" id="SM00327">
    <property type="entry name" value="VWA"/>
    <property type="match status" value="1"/>
</dbReference>
<dbReference type="Gene3D" id="3.40.50.410">
    <property type="entry name" value="von Willebrand factor, type A domain"/>
    <property type="match status" value="1"/>
</dbReference>
<accession>A0A504YNQ2</accession>
<evidence type="ECO:0000259" key="2">
    <source>
        <dbReference type="SMART" id="SM00327"/>
    </source>
</evidence>
<organism evidence="3 4">
    <name type="scientific">Fasciola gigantica</name>
    <name type="common">Giant liver fluke</name>
    <dbReference type="NCBI Taxonomy" id="46835"/>
    <lineage>
        <taxon>Eukaryota</taxon>
        <taxon>Metazoa</taxon>
        <taxon>Spiralia</taxon>
        <taxon>Lophotrochozoa</taxon>
        <taxon>Platyhelminthes</taxon>
        <taxon>Trematoda</taxon>
        <taxon>Digenea</taxon>
        <taxon>Plagiorchiida</taxon>
        <taxon>Echinostomata</taxon>
        <taxon>Echinostomatoidea</taxon>
        <taxon>Fasciolidae</taxon>
        <taxon>Fasciola</taxon>
    </lineage>
</organism>
<feature type="compositionally biased region" description="Polar residues" evidence="1">
    <location>
        <begin position="1487"/>
        <end position="1500"/>
    </location>
</feature>
<feature type="compositionally biased region" description="Low complexity" evidence="1">
    <location>
        <begin position="831"/>
        <end position="846"/>
    </location>
</feature>